<reference evidence="1 2" key="1">
    <citation type="submission" date="2017-02" db="EMBL/GenBank/DDBJ databases">
        <authorList>
            <person name="Peterson S.W."/>
        </authorList>
    </citation>
    <scope>NUCLEOTIDE SEQUENCE [LARGE SCALE GENOMIC DNA]</scope>
    <source>
        <strain evidence="1 2">DSM 22899</strain>
    </source>
</reference>
<dbReference type="AlphaFoldDB" id="A0A1T5EM78"/>
<name>A0A1T5EM78_9SPHI</name>
<keyword evidence="2" id="KW-1185">Reference proteome</keyword>
<gene>
    <name evidence="1" type="ORF">SAMN05660226_03408</name>
</gene>
<dbReference type="Proteomes" id="UP000190541">
    <property type="component" value="Unassembled WGS sequence"/>
</dbReference>
<evidence type="ECO:0000313" key="2">
    <source>
        <dbReference type="Proteomes" id="UP000190541"/>
    </source>
</evidence>
<evidence type="ECO:0000313" key="1">
    <source>
        <dbReference type="EMBL" id="SKB84868.1"/>
    </source>
</evidence>
<proteinExistence type="predicted"/>
<dbReference type="EMBL" id="FUYS01000010">
    <property type="protein sequence ID" value="SKB84868.1"/>
    <property type="molecule type" value="Genomic_DNA"/>
</dbReference>
<dbReference type="STRING" id="623280.SAMN05660226_03408"/>
<protein>
    <submittedName>
        <fullName evidence="1">Uncharacterized protein</fullName>
    </submittedName>
</protein>
<sequence length="92" mass="9963">MSQLARSLASFSDPSFAAINFFTMNQKITYQNICMLLWCLIATVGRMPAAHAQPMTVRGIVVDADHLPLTGASIRLPACELSNTLNLSFCSG</sequence>
<organism evidence="1 2">
    <name type="scientific">Parapedobacter luteus</name>
    <dbReference type="NCBI Taxonomy" id="623280"/>
    <lineage>
        <taxon>Bacteria</taxon>
        <taxon>Pseudomonadati</taxon>
        <taxon>Bacteroidota</taxon>
        <taxon>Sphingobacteriia</taxon>
        <taxon>Sphingobacteriales</taxon>
        <taxon>Sphingobacteriaceae</taxon>
        <taxon>Parapedobacter</taxon>
    </lineage>
</organism>
<accession>A0A1T5EM78</accession>